<comment type="caution">
    <text evidence="2">The sequence shown here is derived from an EMBL/GenBank/DDBJ whole genome shotgun (WGS) entry which is preliminary data.</text>
</comment>
<keyword evidence="3" id="KW-1185">Reference proteome</keyword>
<evidence type="ECO:0000313" key="2">
    <source>
        <dbReference type="EMBL" id="CAL8106320.1"/>
    </source>
</evidence>
<protein>
    <recommendedName>
        <fullName evidence="1">Transposable element P transposase-like RNase H domain-containing protein</fullName>
    </recommendedName>
</protein>
<proteinExistence type="predicted"/>
<gene>
    <name evidence="2" type="ORF">ODALV1_LOCUS12335</name>
</gene>
<dbReference type="Pfam" id="PF21787">
    <property type="entry name" value="TNP-like_RNaseH_N"/>
    <property type="match status" value="1"/>
</dbReference>
<reference evidence="2 3" key="1">
    <citation type="submission" date="2024-08" db="EMBL/GenBank/DDBJ databases">
        <authorList>
            <person name="Cucini C."/>
            <person name="Frati F."/>
        </authorList>
    </citation>
    <scope>NUCLEOTIDE SEQUENCE [LARGE SCALE GENOMIC DNA]</scope>
</reference>
<dbReference type="EMBL" id="CAXLJM020000037">
    <property type="protein sequence ID" value="CAL8106320.1"/>
    <property type="molecule type" value="Genomic_DNA"/>
</dbReference>
<name>A0ABP1QKC4_9HEXA</name>
<dbReference type="InterPro" id="IPR048365">
    <property type="entry name" value="TNP-like_RNaseH_N"/>
</dbReference>
<accession>A0ABP1QKC4</accession>
<organism evidence="2 3">
    <name type="scientific">Orchesella dallaii</name>
    <dbReference type="NCBI Taxonomy" id="48710"/>
    <lineage>
        <taxon>Eukaryota</taxon>
        <taxon>Metazoa</taxon>
        <taxon>Ecdysozoa</taxon>
        <taxon>Arthropoda</taxon>
        <taxon>Hexapoda</taxon>
        <taxon>Collembola</taxon>
        <taxon>Entomobryomorpha</taxon>
        <taxon>Entomobryoidea</taxon>
        <taxon>Orchesellidae</taxon>
        <taxon>Orchesellinae</taxon>
        <taxon>Orchesella</taxon>
    </lineage>
</organism>
<evidence type="ECO:0000259" key="1">
    <source>
        <dbReference type="Pfam" id="PF21787"/>
    </source>
</evidence>
<evidence type="ECO:0000313" key="3">
    <source>
        <dbReference type="Proteomes" id="UP001642540"/>
    </source>
</evidence>
<feature type="domain" description="Transposable element P transposase-like RNase H" evidence="1">
    <location>
        <begin position="164"/>
        <end position="247"/>
    </location>
</feature>
<sequence length="250" mass="28989">MEQLWHEMRMVFQILSDELNYERERNKLLENEMTKLLATQGYLKQNIKNLQTKSKECRRQKLYWKKRHTKRWEQLTELRKRPAVTPISETDGRILAAVGQIFSPSQLQALASKKKRTKWTSDDIAQAISIRSKGSGCYSYMRALGHPFPDKSTICRWTGKLPFVPGLQEEILTMLMHQFLCVPLTSKLAGLCFDETNVDSKLQYDPSLDCILGYCSGMLVVLLRALADDWKQPVYYTFEKNISSEILLSV</sequence>
<dbReference type="Proteomes" id="UP001642540">
    <property type="component" value="Unassembled WGS sequence"/>
</dbReference>